<dbReference type="PANTHER" id="PTHR38011">
    <property type="entry name" value="DIHYDROFOLATE REDUCTASE FAMILY PROTEIN (AFU_ORTHOLOGUE AFUA_8G06820)"/>
    <property type="match status" value="1"/>
</dbReference>
<evidence type="ECO:0000313" key="3">
    <source>
        <dbReference type="Proteomes" id="UP000322524"/>
    </source>
</evidence>
<dbReference type="OrthoDB" id="195113at2"/>
<feature type="domain" description="Bacterial bifunctional deaminase-reductase C-terminal" evidence="1">
    <location>
        <begin position="6"/>
        <end position="171"/>
    </location>
</feature>
<dbReference type="RefSeq" id="WP_148988278.1">
    <property type="nucleotide sequence ID" value="NZ_VTEV01000004.1"/>
</dbReference>
<dbReference type="SUPFAM" id="SSF53597">
    <property type="entry name" value="Dihydrofolate reductase-like"/>
    <property type="match status" value="1"/>
</dbReference>
<dbReference type="InterPro" id="IPR050765">
    <property type="entry name" value="Riboflavin_Biosynth_HTPR"/>
</dbReference>
<evidence type="ECO:0000259" key="1">
    <source>
        <dbReference type="Pfam" id="PF01872"/>
    </source>
</evidence>
<dbReference type="PANTHER" id="PTHR38011:SF11">
    <property type="entry name" value="2,5-DIAMINO-6-RIBOSYLAMINO-4(3H)-PYRIMIDINONE 5'-PHOSPHATE REDUCTASE"/>
    <property type="match status" value="1"/>
</dbReference>
<dbReference type="InterPro" id="IPR002734">
    <property type="entry name" value="RibDG_C"/>
</dbReference>
<dbReference type="GO" id="GO:0008703">
    <property type="term" value="F:5-amino-6-(5-phosphoribosylamino)uracil reductase activity"/>
    <property type="evidence" value="ECO:0007669"/>
    <property type="project" value="InterPro"/>
</dbReference>
<organism evidence="2 3">
    <name type="scientific">Sutcliffiella horikoshii</name>
    <dbReference type="NCBI Taxonomy" id="79883"/>
    <lineage>
        <taxon>Bacteria</taxon>
        <taxon>Bacillati</taxon>
        <taxon>Bacillota</taxon>
        <taxon>Bacilli</taxon>
        <taxon>Bacillales</taxon>
        <taxon>Bacillaceae</taxon>
        <taxon>Sutcliffiella</taxon>
    </lineage>
</organism>
<comment type="caution">
    <text evidence="2">The sequence shown here is derived from an EMBL/GenBank/DDBJ whole genome shotgun (WGS) entry which is preliminary data.</text>
</comment>
<dbReference type="EMBL" id="VTEV01000004">
    <property type="protein sequence ID" value="TYS68304.1"/>
    <property type="molecule type" value="Genomic_DNA"/>
</dbReference>
<evidence type="ECO:0000313" key="2">
    <source>
        <dbReference type="EMBL" id="TYS68304.1"/>
    </source>
</evidence>
<dbReference type="GO" id="GO:0009231">
    <property type="term" value="P:riboflavin biosynthetic process"/>
    <property type="evidence" value="ECO:0007669"/>
    <property type="project" value="InterPro"/>
</dbReference>
<dbReference type="Gene3D" id="3.40.430.10">
    <property type="entry name" value="Dihydrofolate Reductase, subunit A"/>
    <property type="match status" value="1"/>
</dbReference>
<gene>
    <name evidence="2" type="ORF">FZC76_11245</name>
</gene>
<protein>
    <submittedName>
        <fullName evidence="2">Dihydrofolate reductase</fullName>
    </submittedName>
</protein>
<dbReference type="Pfam" id="PF01872">
    <property type="entry name" value="RibD_C"/>
    <property type="match status" value="1"/>
</dbReference>
<dbReference type="STRING" id="79883.GCA_001636495_02374"/>
<proteinExistence type="predicted"/>
<dbReference type="InterPro" id="IPR024072">
    <property type="entry name" value="DHFR-like_dom_sf"/>
</dbReference>
<dbReference type="Proteomes" id="UP000322524">
    <property type="component" value="Unassembled WGS sequence"/>
</dbReference>
<sequence length="185" mass="21053">MVEHSRKVIVYIAQSVDGFIAKKDDNIDWLSMVDTPGEDYGYLAFVESVDTVIMGRRTYEKVLSFGVEFPHKERKTYVLSNSKEGSDNNVEYYTGDVKELIDNIRSTGGGHIFVDGGAEVIKEFVRQDLIDEYVLSTIPILIGNGIRLFKETEQENKLELLESKSFSSGLVQNRYLVIRDEIKQV</sequence>
<reference evidence="2 3" key="1">
    <citation type="submission" date="2019-08" db="EMBL/GenBank/DDBJ databases">
        <title>Bacillus genomes from the desert of Cuatro Cienegas, Coahuila.</title>
        <authorList>
            <person name="Olmedo-Alvarez G."/>
        </authorList>
    </citation>
    <scope>NUCLEOTIDE SEQUENCE [LARGE SCALE GENOMIC DNA]</scope>
    <source>
        <strain evidence="2 3">CH28_1T</strain>
    </source>
</reference>
<dbReference type="AlphaFoldDB" id="A0A5D4T214"/>
<name>A0A5D4T214_9BACI</name>
<accession>A0A5D4T214</accession>